<dbReference type="GO" id="GO:0004645">
    <property type="term" value="F:1,4-alpha-oligoglucan phosphorylase activity"/>
    <property type="evidence" value="ECO:0007669"/>
    <property type="project" value="InterPro"/>
</dbReference>
<evidence type="ECO:0000256" key="2">
    <source>
        <dbReference type="ARBA" id="ARBA00022679"/>
    </source>
</evidence>
<gene>
    <name evidence="4" type="ORF">S01H1_24655</name>
</gene>
<dbReference type="EMBL" id="BARS01014832">
    <property type="protein sequence ID" value="GAF97287.1"/>
    <property type="molecule type" value="Genomic_DNA"/>
</dbReference>
<dbReference type="InterPro" id="IPR035902">
    <property type="entry name" value="Nuc_phospho_transferase"/>
</dbReference>
<dbReference type="InterPro" id="IPR000053">
    <property type="entry name" value="Thymidine/pyrmidine_PPase"/>
</dbReference>
<dbReference type="GO" id="GO:0006213">
    <property type="term" value="P:pyrimidine nucleoside metabolic process"/>
    <property type="evidence" value="ECO:0007669"/>
    <property type="project" value="InterPro"/>
</dbReference>
<dbReference type="SUPFAM" id="SSF52418">
    <property type="entry name" value="Nucleoside phosphorylase/phosphoribosyltransferase catalytic domain"/>
    <property type="match status" value="1"/>
</dbReference>
<feature type="non-terminal residue" evidence="4">
    <location>
        <position position="1"/>
    </location>
</feature>
<dbReference type="PANTHER" id="PTHR10515:SF0">
    <property type="entry name" value="THYMIDINE PHOSPHORYLASE"/>
    <property type="match status" value="1"/>
</dbReference>
<dbReference type="Gene3D" id="3.90.1170.30">
    <property type="entry name" value="Pyrimidine nucleoside phosphorylase-like, C-terminal domain"/>
    <property type="match status" value="1"/>
</dbReference>
<dbReference type="SUPFAM" id="SSF54680">
    <property type="entry name" value="Pyrimidine nucleoside phosphorylase C-terminal domain"/>
    <property type="match status" value="1"/>
</dbReference>
<dbReference type="GO" id="GO:0006206">
    <property type="term" value="P:pyrimidine nucleobase metabolic process"/>
    <property type="evidence" value="ECO:0007669"/>
    <property type="project" value="InterPro"/>
</dbReference>
<protein>
    <recommendedName>
        <fullName evidence="3">Pyrimidine nucleoside phosphorylase C-terminal domain-containing protein</fullName>
    </recommendedName>
</protein>
<dbReference type="AlphaFoldDB" id="X0UAA4"/>
<reference evidence="4" key="1">
    <citation type="journal article" date="2014" name="Front. Microbiol.">
        <title>High frequency of phylogenetically diverse reductive dehalogenase-homologous genes in deep subseafloor sedimentary metagenomes.</title>
        <authorList>
            <person name="Kawai M."/>
            <person name="Futagami T."/>
            <person name="Toyoda A."/>
            <person name="Takaki Y."/>
            <person name="Nishi S."/>
            <person name="Hori S."/>
            <person name="Arai W."/>
            <person name="Tsubouchi T."/>
            <person name="Morono Y."/>
            <person name="Uchiyama I."/>
            <person name="Ito T."/>
            <person name="Fujiyama A."/>
            <person name="Inagaki F."/>
            <person name="Takami H."/>
        </authorList>
    </citation>
    <scope>NUCLEOTIDE SEQUENCE</scope>
    <source>
        <strain evidence="4">Expedition CK06-06</strain>
    </source>
</reference>
<dbReference type="InterPro" id="IPR013102">
    <property type="entry name" value="PYNP_C"/>
</dbReference>
<evidence type="ECO:0000259" key="3">
    <source>
        <dbReference type="SMART" id="SM00941"/>
    </source>
</evidence>
<name>X0UAA4_9ZZZZ</name>
<keyword evidence="2" id="KW-0808">Transferase</keyword>
<dbReference type="GO" id="GO:0005829">
    <property type="term" value="C:cytosol"/>
    <property type="evidence" value="ECO:0007669"/>
    <property type="project" value="TreeGrafter"/>
</dbReference>
<dbReference type="PANTHER" id="PTHR10515">
    <property type="entry name" value="THYMIDINE PHOSPHORYLASE"/>
    <property type="match status" value="1"/>
</dbReference>
<dbReference type="SMART" id="SM00941">
    <property type="entry name" value="PYNP_C"/>
    <property type="match status" value="1"/>
</dbReference>
<accession>X0UAA4</accession>
<dbReference type="Gene3D" id="3.40.1030.10">
    <property type="entry name" value="Nucleoside phosphorylase/phosphoribosyltransferase catalytic domain"/>
    <property type="match status" value="1"/>
</dbReference>
<comment type="caution">
    <text evidence="4">The sequence shown here is derived from an EMBL/GenBank/DDBJ whole genome shotgun (WGS) entry which is preliminary data.</text>
</comment>
<proteinExistence type="predicted"/>
<dbReference type="InterPro" id="IPR036566">
    <property type="entry name" value="PYNP-like_C_sf"/>
</dbReference>
<evidence type="ECO:0000256" key="1">
    <source>
        <dbReference type="ARBA" id="ARBA00022676"/>
    </source>
</evidence>
<keyword evidence="1" id="KW-0328">Glycosyltransferase</keyword>
<organism evidence="4">
    <name type="scientific">marine sediment metagenome</name>
    <dbReference type="NCBI Taxonomy" id="412755"/>
    <lineage>
        <taxon>unclassified sequences</taxon>
        <taxon>metagenomes</taxon>
        <taxon>ecological metagenomes</taxon>
    </lineage>
</organism>
<feature type="domain" description="Pyrimidine nucleoside phosphorylase C-terminal" evidence="3">
    <location>
        <begin position="106"/>
        <end position="180"/>
    </location>
</feature>
<sequence>GRAVGNALEVKEAIETLRNGASQGANVDFREHSLEVASHMLTLAGAAQSSQQARVLCEERLADGSAWEQFCVLVESQGGDVAVVDDPSCLPAARLVQPVLAPRSGFAAVVDARVVGMTSMALGAGRAHKDDAIDYGVGVEVLVKVGDRVEQGDPIFVVHANLPERLAQARESLLAAVDWSAEPLDPLPLFYDVIR</sequence>
<evidence type="ECO:0000313" key="4">
    <source>
        <dbReference type="EMBL" id="GAF97287.1"/>
    </source>
</evidence>
<dbReference type="Pfam" id="PF07831">
    <property type="entry name" value="PYNP_C"/>
    <property type="match status" value="1"/>
</dbReference>
<dbReference type="GO" id="GO:0009032">
    <property type="term" value="F:thymidine phosphorylase activity"/>
    <property type="evidence" value="ECO:0007669"/>
    <property type="project" value="TreeGrafter"/>
</dbReference>